<evidence type="ECO:0000256" key="1">
    <source>
        <dbReference type="SAM" id="SignalP"/>
    </source>
</evidence>
<dbReference type="InParanoid" id="A0A0C3J960"/>
<dbReference type="AlphaFoldDB" id="A0A0C3J960"/>
<evidence type="ECO:0000313" key="2">
    <source>
        <dbReference type="EMBL" id="KIO05583.1"/>
    </source>
</evidence>
<reference evidence="2 3" key="1">
    <citation type="submission" date="2014-04" db="EMBL/GenBank/DDBJ databases">
        <authorList>
            <consortium name="DOE Joint Genome Institute"/>
            <person name="Kuo A."/>
            <person name="Kohler A."/>
            <person name="Costa M.D."/>
            <person name="Nagy L.G."/>
            <person name="Floudas D."/>
            <person name="Copeland A."/>
            <person name="Barry K.W."/>
            <person name="Cichocki N."/>
            <person name="Veneault-Fourrey C."/>
            <person name="LaButti K."/>
            <person name="Lindquist E.A."/>
            <person name="Lipzen A."/>
            <person name="Lundell T."/>
            <person name="Morin E."/>
            <person name="Murat C."/>
            <person name="Sun H."/>
            <person name="Tunlid A."/>
            <person name="Henrissat B."/>
            <person name="Grigoriev I.V."/>
            <person name="Hibbett D.S."/>
            <person name="Martin F."/>
            <person name="Nordberg H.P."/>
            <person name="Cantor M.N."/>
            <person name="Hua S.X."/>
        </authorList>
    </citation>
    <scope>NUCLEOTIDE SEQUENCE [LARGE SCALE GENOMIC DNA]</scope>
    <source>
        <strain evidence="2 3">Marx 270</strain>
    </source>
</reference>
<proteinExistence type="predicted"/>
<keyword evidence="1" id="KW-0732">Signal</keyword>
<sequence>MHCFRGCHAFMFRGLYVTRRLFCSLVRSGVTVDYRVNEYINISGLKEPTCGLVSINVWCCARRQVHAHTPRDKERERCNCPSNGSIAILISQRNLECNLLEHLACRGEERRWRTKP</sequence>
<gene>
    <name evidence="2" type="ORF">M404DRAFT_512243</name>
</gene>
<dbReference type="EMBL" id="KN831966">
    <property type="protein sequence ID" value="KIO05583.1"/>
    <property type="molecule type" value="Genomic_DNA"/>
</dbReference>
<keyword evidence="3" id="KW-1185">Reference proteome</keyword>
<dbReference type="HOGENOM" id="CLU_2097811_0_0_1"/>
<evidence type="ECO:0000313" key="3">
    <source>
        <dbReference type="Proteomes" id="UP000054217"/>
    </source>
</evidence>
<protein>
    <recommendedName>
        <fullName evidence="4">Secreted protein</fullName>
    </recommendedName>
</protein>
<accession>A0A0C3J960</accession>
<organism evidence="2 3">
    <name type="scientific">Pisolithus tinctorius Marx 270</name>
    <dbReference type="NCBI Taxonomy" id="870435"/>
    <lineage>
        <taxon>Eukaryota</taxon>
        <taxon>Fungi</taxon>
        <taxon>Dikarya</taxon>
        <taxon>Basidiomycota</taxon>
        <taxon>Agaricomycotina</taxon>
        <taxon>Agaricomycetes</taxon>
        <taxon>Agaricomycetidae</taxon>
        <taxon>Boletales</taxon>
        <taxon>Sclerodermatineae</taxon>
        <taxon>Pisolithaceae</taxon>
        <taxon>Pisolithus</taxon>
    </lineage>
</organism>
<feature type="signal peptide" evidence="1">
    <location>
        <begin position="1"/>
        <end position="23"/>
    </location>
</feature>
<dbReference type="Proteomes" id="UP000054217">
    <property type="component" value="Unassembled WGS sequence"/>
</dbReference>
<name>A0A0C3J960_PISTI</name>
<evidence type="ECO:0008006" key="4">
    <source>
        <dbReference type="Google" id="ProtNLM"/>
    </source>
</evidence>
<feature type="chain" id="PRO_5002166154" description="Secreted protein" evidence="1">
    <location>
        <begin position="24"/>
        <end position="116"/>
    </location>
</feature>
<reference evidence="3" key="2">
    <citation type="submission" date="2015-01" db="EMBL/GenBank/DDBJ databases">
        <title>Evolutionary Origins and Diversification of the Mycorrhizal Mutualists.</title>
        <authorList>
            <consortium name="DOE Joint Genome Institute"/>
            <consortium name="Mycorrhizal Genomics Consortium"/>
            <person name="Kohler A."/>
            <person name="Kuo A."/>
            <person name="Nagy L.G."/>
            <person name="Floudas D."/>
            <person name="Copeland A."/>
            <person name="Barry K.W."/>
            <person name="Cichocki N."/>
            <person name="Veneault-Fourrey C."/>
            <person name="LaButti K."/>
            <person name="Lindquist E.A."/>
            <person name="Lipzen A."/>
            <person name="Lundell T."/>
            <person name="Morin E."/>
            <person name="Murat C."/>
            <person name="Riley R."/>
            <person name="Ohm R."/>
            <person name="Sun H."/>
            <person name="Tunlid A."/>
            <person name="Henrissat B."/>
            <person name="Grigoriev I.V."/>
            <person name="Hibbett D.S."/>
            <person name="Martin F."/>
        </authorList>
    </citation>
    <scope>NUCLEOTIDE SEQUENCE [LARGE SCALE GENOMIC DNA]</scope>
    <source>
        <strain evidence="3">Marx 270</strain>
    </source>
</reference>